<keyword evidence="2" id="KW-0479">Metal-binding</keyword>
<feature type="domain" description="Cytochrome c" evidence="5">
    <location>
        <begin position="28"/>
        <end position="73"/>
    </location>
</feature>
<dbReference type="EMBL" id="FQZT01000009">
    <property type="protein sequence ID" value="SHJ49199.1"/>
    <property type="molecule type" value="Genomic_DNA"/>
</dbReference>
<dbReference type="RefSeq" id="WP_072909058.1">
    <property type="nucleotide sequence ID" value="NZ_FQZT01000009.1"/>
</dbReference>
<evidence type="ECO:0000313" key="7">
    <source>
        <dbReference type="Proteomes" id="UP000184171"/>
    </source>
</evidence>
<keyword evidence="4" id="KW-0732">Signal</keyword>
<dbReference type="AlphaFoldDB" id="A0A1M6JR74"/>
<evidence type="ECO:0000256" key="2">
    <source>
        <dbReference type="ARBA" id="ARBA00022723"/>
    </source>
</evidence>
<keyword evidence="3" id="KW-0408">Iron</keyword>
<evidence type="ECO:0000313" key="6">
    <source>
        <dbReference type="EMBL" id="SHJ49199.1"/>
    </source>
</evidence>
<reference evidence="6 7" key="1">
    <citation type="submission" date="2016-11" db="EMBL/GenBank/DDBJ databases">
        <authorList>
            <person name="Jaros S."/>
            <person name="Januszkiewicz K."/>
            <person name="Wedrychowicz H."/>
        </authorList>
    </citation>
    <scope>NUCLEOTIDE SEQUENCE [LARGE SCALE GENOMIC DNA]</scope>
    <source>
        <strain evidence="6 7">DSM 5091</strain>
    </source>
</reference>
<evidence type="ECO:0000256" key="1">
    <source>
        <dbReference type="ARBA" id="ARBA00022617"/>
    </source>
</evidence>
<evidence type="ECO:0000256" key="3">
    <source>
        <dbReference type="ARBA" id="ARBA00023004"/>
    </source>
</evidence>
<keyword evidence="7" id="KW-1185">Reference proteome</keyword>
<organism evidence="6 7">
    <name type="scientific">Malonomonas rubra DSM 5091</name>
    <dbReference type="NCBI Taxonomy" id="1122189"/>
    <lineage>
        <taxon>Bacteria</taxon>
        <taxon>Pseudomonadati</taxon>
        <taxon>Thermodesulfobacteriota</taxon>
        <taxon>Desulfuromonadia</taxon>
        <taxon>Desulfuromonadales</taxon>
        <taxon>Geopsychrobacteraceae</taxon>
        <taxon>Malonomonas</taxon>
    </lineage>
</organism>
<gene>
    <name evidence="6" type="ORF">SAMN02745165_02486</name>
</gene>
<evidence type="ECO:0000256" key="4">
    <source>
        <dbReference type="SAM" id="SignalP"/>
    </source>
</evidence>
<dbReference type="STRING" id="1122189.SAMN02745165_02486"/>
<name>A0A1M6JR74_MALRU</name>
<protein>
    <submittedName>
        <fullName evidence="6">Cytochrome C oxidase, cbb3-type, subunit III</fullName>
    </submittedName>
</protein>
<dbReference type="Gene3D" id="1.10.760.10">
    <property type="entry name" value="Cytochrome c-like domain"/>
    <property type="match status" value="1"/>
</dbReference>
<feature type="signal peptide" evidence="4">
    <location>
        <begin position="1"/>
        <end position="23"/>
    </location>
</feature>
<dbReference type="GO" id="GO:0046872">
    <property type="term" value="F:metal ion binding"/>
    <property type="evidence" value="ECO:0007669"/>
    <property type="project" value="UniProtKB-KW"/>
</dbReference>
<dbReference type="GO" id="GO:0009055">
    <property type="term" value="F:electron transfer activity"/>
    <property type="evidence" value="ECO:0007669"/>
    <property type="project" value="InterPro"/>
</dbReference>
<dbReference type="SUPFAM" id="SSF46626">
    <property type="entry name" value="Cytochrome c"/>
    <property type="match status" value="1"/>
</dbReference>
<keyword evidence="1" id="KW-0349">Heme</keyword>
<dbReference type="GO" id="GO:0020037">
    <property type="term" value="F:heme binding"/>
    <property type="evidence" value="ECO:0007669"/>
    <property type="project" value="InterPro"/>
</dbReference>
<dbReference type="InterPro" id="IPR036909">
    <property type="entry name" value="Cyt_c-like_dom_sf"/>
</dbReference>
<sequence length="106" mass="11760">MDYRKLIMIGLVLLAFSVTSALAVDGGNPRKGKYLFKKNCKSCHTEGAEGGSVTPLSKTMAQWDKFFKDNKHPGDSWSNFGEQDLLDINQFLFDHAVDSDQPETCG</sequence>
<dbReference type="InterPro" id="IPR009056">
    <property type="entry name" value="Cyt_c-like_dom"/>
</dbReference>
<dbReference type="OrthoDB" id="5405625at2"/>
<feature type="chain" id="PRO_5013110562" evidence="4">
    <location>
        <begin position="24"/>
        <end position="106"/>
    </location>
</feature>
<dbReference type="Proteomes" id="UP000184171">
    <property type="component" value="Unassembled WGS sequence"/>
</dbReference>
<proteinExistence type="predicted"/>
<evidence type="ECO:0000259" key="5">
    <source>
        <dbReference type="Pfam" id="PF13442"/>
    </source>
</evidence>
<dbReference type="Pfam" id="PF13442">
    <property type="entry name" value="Cytochrome_CBB3"/>
    <property type="match status" value="1"/>
</dbReference>
<accession>A0A1M6JR74</accession>